<name>U2CXN3_9BACE</name>
<dbReference type="SUPFAM" id="SSF53756">
    <property type="entry name" value="UDP-Glycosyltransferase/glycogen phosphorylase"/>
    <property type="match status" value="1"/>
</dbReference>
<dbReference type="RefSeq" id="WP_021645165.1">
    <property type="nucleotide sequence ID" value="NZ_KE993095.1"/>
</dbReference>
<dbReference type="EMBL" id="AWSV01000001">
    <property type="protein sequence ID" value="ERI89310.1"/>
    <property type="molecule type" value="Genomic_DNA"/>
</dbReference>
<evidence type="ECO:0000313" key="2">
    <source>
        <dbReference type="Proteomes" id="UP000016496"/>
    </source>
</evidence>
<dbReference type="AlphaFoldDB" id="U2CXN3"/>
<accession>U2CXN3</accession>
<dbReference type="HOGENOM" id="CLU_793777_0_0_10"/>
<reference evidence="1 2" key="1">
    <citation type="submission" date="2013-08" db="EMBL/GenBank/DDBJ databases">
        <authorList>
            <person name="Weinstock G."/>
            <person name="Sodergren E."/>
            <person name="Wylie T."/>
            <person name="Fulton L."/>
            <person name="Fulton R."/>
            <person name="Fronick C."/>
            <person name="O'Laughlin M."/>
            <person name="Godfrey J."/>
            <person name="Miner T."/>
            <person name="Herter B."/>
            <person name="Appelbaum E."/>
            <person name="Cordes M."/>
            <person name="Lek S."/>
            <person name="Wollam A."/>
            <person name="Pepin K.H."/>
            <person name="Palsikar V.B."/>
            <person name="Mitreva M."/>
            <person name="Wilson R.K."/>
        </authorList>
    </citation>
    <scope>NUCLEOTIDE SEQUENCE [LARGE SCALE GENOMIC DNA]</scope>
    <source>
        <strain evidence="1 2">F0041</strain>
    </source>
</reference>
<protein>
    <recommendedName>
        <fullName evidence="3">Glycosyltransferase, group 1 family protein</fullName>
    </recommendedName>
</protein>
<proteinExistence type="predicted"/>
<evidence type="ECO:0008006" key="3">
    <source>
        <dbReference type="Google" id="ProtNLM"/>
    </source>
</evidence>
<dbReference type="OrthoDB" id="1086646at2"/>
<sequence>MTKILITDFLFVDAHRAVNLNLIRQIANASDKVSVLSVNNYYSGNKDEFVHQGISVIEKQRPGTRFGKFKGKLHIMNIMKLTSEIAKKEHFDVVVSLAYDSVAAILGKFLFHNLKVCLFNHKNIDELTNPVVRALFNLYKNNYIHIVFEKRFGDYLKSKYKVKDVYEIPHPLIVNSTVVIKDSTEYDCVALCNSNDENMLDSLVDAYDSNNEKITILARSKKRRENKGGLSFFKGFIEYEKYYSLLSSSRFVFVPLPESYKYRLSASVYDALALRKPVITTNKFYADGLNSQFPGVCKYVSGAKDLLDLINADDICVEKNNSFDSFVEQHSAEYIKFSFEKLFDNIKKN</sequence>
<organism evidence="1 2">
    <name type="scientific">Bacteroides pyogenes F0041</name>
    <dbReference type="NCBI Taxonomy" id="1321819"/>
    <lineage>
        <taxon>Bacteria</taxon>
        <taxon>Pseudomonadati</taxon>
        <taxon>Bacteroidota</taxon>
        <taxon>Bacteroidia</taxon>
        <taxon>Bacteroidales</taxon>
        <taxon>Bacteroidaceae</taxon>
        <taxon>Bacteroides</taxon>
    </lineage>
</organism>
<evidence type="ECO:0000313" key="1">
    <source>
        <dbReference type="EMBL" id="ERI89310.1"/>
    </source>
</evidence>
<comment type="caution">
    <text evidence="1">The sequence shown here is derived from an EMBL/GenBank/DDBJ whole genome shotgun (WGS) entry which is preliminary data.</text>
</comment>
<dbReference type="PATRIC" id="fig|1321819.3.peg.21"/>
<dbReference type="Proteomes" id="UP000016496">
    <property type="component" value="Unassembled WGS sequence"/>
</dbReference>
<gene>
    <name evidence="1" type="ORF">HMPREF1981_00021</name>
</gene>